<dbReference type="GeneID" id="30997617"/>
<dbReference type="OrthoDB" id="10669107at2759"/>
<keyword evidence="3" id="KW-1185">Reference proteome</keyword>
<organism evidence="2 3">
    <name type="scientific">Hyphopichia burtonii NRRL Y-1933</name>
    <dbReference type="NCBI Taxonomy" id="984485"/>
    <lineage>
        <taxon>Eukaryota</taxon>
        <taxon>Fungi</taxon>
        <taxon>Dikarya</taxon>
        <taxon>Ascomycota</taxon>
        <taxon>Saccharomycotina</taxon>
        <taxon>Pichiomycetes</taxon>
        <taxon>Debaryomycetaceae</taxon>
        <taxon>Hyphopichia</taxon>
    </lineage>
</organism>
<dbReference type="EMBL" id="KV454542">
    <property type="protein sequence ID" value="ODV66262.1"/>
    <property type="molecule type" value="Genomic_DNA"/>
</dbReference>
<sequence length="251" mass="28409">MKASSITSLILLIFTSTQASCTRTEYAGGEAFEVHFEENKKIGNCSLNYLWKNHNTTWDEVLENIDKCVLDAGGYDSINPVRTVSNNSFEPKTNLDIILYALVDLDNNVLGVDTNASNLEYIKNNKSNTLSKRETLEVVPVTECFTDRYKPHEELVKRGMAYDHGPLHARDKRFWSTFGKYAFYYLSGAVTLKILEKLTNSWVVGIVYSAYVSIAGYLAYALGDIIEVIAQQFRQARQDRSRRGPQPLAPR</sequence>
<feature type="signal peptide" evidence="1">
    <location>
        <begin position="1"/>
        <end position="19"/>
    </location>
</feature>
<evidence type="ECO:0000313" key="3">
    <source>
        <dbReference type="Proteomes" id="UP000095085"/>
    </source>
</evidence>
<evidence type="ECO:0008006" key="4">
    <source>
        <dbReference type="Google" id="ProtNLM"/>
    </source>
</evidence>
<evidence type="ECO:0000313" key="2">
    <source>
        <dbReference type="EMBL" id="ODV66262.1"/>
    </source>
</evidence>
<dbReference type="RefSeq" id="XP_020075329.1">
    <property type="nucleotide sequence ID" value="XM_020223068.1"/>
</dbReference>
<feature type="chain" id="PRO_5009162258" description="Autophagy-related protein 27" evidence="1">
    <location>
        <begin position="20"/>
        <end position="251"/>
    </location>
</feature>
<dbReference type="Proteomes" id="UP000095085">
    <property type="component" value="Unassembled WGS sequence"/>
</dbReference>
<accession>A0A1E4RG67</accession>
<name>A0A1E4RG67_9ASCO</name>
<dbReference type="AlphaFoldDB" id="A0A1E4RG67"/>
<protein>
    <recommendedName>
        <fullName evidence="4">Autophagy-related protein 27</fullName>
    </recommendedName>
</protein>
<keyword evidence="1" id="KW-0732">Signal</keyword>
<gene>
    <name evidence="2" type="ORF">HYPBUDRAFT_210836</name>
</gene>
<evidence type="ECO:0000256" key="1">
    <source>
        <dbReference type="SAM" id="SignalP"/>
    </source>
</evidence>
<proteinExistence type="predicted"/>
<reference evidence="3" key="1">
    <citation type="submission" date="2016-05" db="EMBL/GenBank/DDBJ databases">
        <title>Comparative genomics of biotechnologically important yeasts.</title>
        <authorList>
            <consortium name="DOE Joint Genome Institute"/>
            <person name="Riley R."/>
            <person name="Haridas S."/>
            <person name="Wolfe K.H."/>
            <person name="Lopes M.R."/>
            <person name="Hittinger C.T."/>
            <person name="Goker M."/>
            <person name="Salamov A."/>
            <person name="Wisecaver J."/>
            <person name="Long T.M."/>
            <person name="Aerts A.L."/>
            <person name="Barry K."/>
            <person name="Choi C."/>
            <person name="Clum A."/>
            <person name="Coughlan A.Y."/>
            <person name="Deshpande S."/>
            <person name="Douglass A.P."/>
            <person name="Hanson S.J."/>
            <person name="Klenk H.-P."/>
            <person name="Labutti K."/>
            <person name="Lapidus A."/>
            <person name="Lindquist E."/>
            <person name="Lipzen A."/>
            <person name="Meier-Kolthoff J.P."/>
            <person name="Ohm R.A."/>
            <person name="Otillar R.P."/>
            <person name="Pangilinan J."/>
            <person name="Peng Y."/>
            <person name="Rokas A."/>
            <person name="Rosa C.A."/>
            <person name="Scheuner C."/>
            <person name="Sibirny A.A."/>
            <person name="Slot J.C."/>
            <person name="Stielow J.B."/>
            <person name="Sun H."/>
            <person name="Kurtzman C.P."/>
            <person name="Blackwell M."/>
            <person name="Grigoriev I.V."/>
            <person name="Jeffries T.W."/>
        </authorList>
    </citation>
    <scope>NUCLEOTIDE SEQUENCE [LARGE SCALE GENOMIC DNA]</scope>
    <source>
        <strain evidence="3">NRRL Y-1933</strain>
    </source>
</reference>